<evidence type="ECO:0000313" key="2">
    <source>
        <dbReference type="EMBL" id="SCL24461.1"/>
    </source>
</evidence>
<dbReference type="Pfam" id="PF14329">
    <property type="entry name" value="DUF4386"/>
    <property type="match status" value="2"/>
</dbReference>
<organism evidence="2 3">
    <name type="scientific">Micromonospora pallida</name>
    <dbReference type="NCBI Taxonomy" id="145854"/>
    <lineage>
        <taxon>Bacteria</taxon>
        <taxon>Bacillati</taxon>
        <taxon>Actinomycetota</taxon>
        <taxon>Actinomycetes</taxon>
        <taxon>Micromonosporales</taxon>
        <taxon>Micromonosporaceae</taxon>
        <taxon>Micromonospora</taxon>
    </lineage>
</organism>
<feature type="transmembrane region" description="Helical" evidence="1">
    <location>
        <begin position="387"/>
        <end position="407"/>
    </location>
</feature>
<name>A0A1C6S4Q2_9ACTN</name>
<dbReference type="AlphaFoldDB" id="A0A1C6S4Q2"/>
<proteinExistence type="predicted"/>
<feature type="transmembrane region" description="Helical" evidence="1">
    <location>
        <begin position="357"/>
        <end position="381"/>
    </location>
</feature>
<feature type="transmembrane region" description="Helical" evidence="1">
    <location>
        <begin position="38"/>
        <end position="55"/>
    </location>
</feature>
<evidence type="ECO:0000256" key="1">
    <source>
        <dbReference type="SAM" id="Phobius"/>
    </source>
</evidence>
<sequence>MSLRVAGRLVGAFFLLAFVCYGIGSALAGQFAGTALVVLNSVMVVAIGVLVFRALRRPQPGSAWTYLVARGVEAFLLTAGIVLLDRVGAGAADIAYQVAMLSLALGSLPLCLALRRRRWLPSWLAIWGLGGYLLLATGAAAELMGARVGLVLAIPGGLFEIVFGLLLLARGFAPSTVAHPGATLDGASSAEAGGDSRASRAALAAGLGLLLMAVLAGLANFGVVERMVSTDAAGTTTLLLSNGRALVLAVVALCAVVCLDVLVAWALRAFFADTHRTVPLLSAWCRTVYAVVFAVAITHLIAAAGLLRDDPATDRIGPGVYAQISDFQEIWSLGLILFGVHLLLIGWLAWRSPSAPTWLAMLVAIAGAGYLADSIGALVSAAYTIEVAAVTFGGEVILMGWLLVFAARLHSPHRSEVDGRDARQAQLGAA</sequence>
<feature type="transmembrane region" description="Helical" evidence="1">
    <location>
        <begin position="150"/>
        <end position="169"/>
    </location>
</feature>
<dbReference type="STRING" id="145854.GA0074692_1772"/>
<dbReference type="OrthoDB" id="3370089at2"/>
<evidence type="ECO:0000313" key="3">
    <source>
        <dbReference type="Proteomes" id="UP000198959"/>
    </source>
</evidence>
<feature type="transmembrane region" description="Helical" evidence="1">
    <location>
        <begin position="67"/>
        <end position="88"/>
    </location>
</feature>
<keyword evidence="1" id="KW-0472">Membrane</keyword>
<keyword evidence="3" id="KW-1185">Reference proteome</keyword>
<protein>
    <recommendedName>
        <fullName evidence="4">DUF4386 domain-containing protein</fullName>
    </recommendedName>
</protein>
<keyword evidence="1" id="KW-0812">Transmembrane</keyword>
<evidence type="ECO:0008006" key="4">
    <source>
        <dbReference type="Google" id="ProtNLM"/>
    </source>
</evidence>
<keyword evidence="1" id="KW-1133">Transmembrane helix</keyword>
<accession>A0A1C6S4Q2</accession>
<dbReference type="Proteomes" id="UP000198959">
    <property type="component" value="Unassembled WGS sequence"/>
</dbReference>
<feature type="transmembrane region" description="Helical" evidence="1">
    <location>
        <begin position="201"/>
        <end position="224"/>
    </location>
</feature>
<reference evidence="3" key="1">
    <citation type="submission" date="2016-06" db="EMBL/GenBank/DDBJ databases">
        <authorList>
            <person name="Varghese N."/>
            <person name="Submissions Spin"/>
        </authorList>
    </citation>
    <scope>NUCLEOTIDE SEQUENCE [LARGE SCALE GENOMIC DNA]</scope>
    <source>
        <strain evidence="3">DSM 43817</strain>
    </source>
</reference>
<feature type="transmembrane region" description="Helical" evidence="1">
    <location>
        <begin position="288"/>
        <end position="307"/>
    </location>
</feature>
<feature type="transmembrane region" description="Helical" evidence="1">
    <location>
        <begin position="94"/>
        <end position="112"/>
    </location>
</feature>
<dbReference type="EMBL" id="FMHW01000002">
    <property type="protein sequence ID" value="SCL24461.1"/>
    <property type="molecule type" value="Genomic_DNA"/>
</dbReference>
<gene>
    <name evidence="2" type="ORF">GA0074692_1772</name>
</gene>
<feature type="transmembrane region" description="Helical" evidence="1">
    <location>
        <begin position="330"/>
        <end position="350"/>
    </location>
</feature>
<feature type="transmembrane region" description="Helical" evidence="1">
    <location>
        <begin position="124"/>
        <end position="144"/>
    </location>
</feature>
<dbReference type="RefSeq" id="WP_141725200.1">
    <property type="nucleotide sequence ID" value="NZ_FMHW01000002.1"/>
</dbReference>
<dbReference type="InterPro" id="IPR025495">
    <property type="entry name" value="DUF4386"/>
</dbReference>
<feature type="transmembrane region" description="Helical" evidence="1">
    <location>
        <begin position="244"/>
        <end position="267"/>
    </location>
</feature>